<evidence type="ECO:0000256" key="3">
    <source>
        <dbReference type="ARBA" id="ARBA00020170"/>
    </source>
</evidence>
<dbReference type="HAMAP" id="MF_00365">
    <property type="entry name" value="RecF"/>
    <property type="match status" value="1"/>
</dbReference>
<evidence type="ECO:0000313" key="18">
    <source>
        <dbReference type="Proteomes" id="UP000013015"/>
    </source>
</evidence>
<evidence type="ECO:0000256" key="13">
    <source>
        <dbReference type="HAMAP-Rule" id="MF_00365"/>
    </source>
</evidence>
<evidence type="ECO:0000256" key="12">
    <source>
        <dbReference type="ARBA" id="ARBA00025401"/>
    </source>
</evidence>
<reference evidence="17 18" key="1">
    <citation type="submission" date="2013-03" db="EMBL/GenBank/DDBJ databases">
        <title>Reference genome for the Human Microbiome Project.</title>
        <authorList>
            <person name="Aqrawi P."/>
            <person name="Ayvaz T."/>
            <person name="Bess C."/>
            <person name="Blankenburg K."/>
            <person name="Coyle M."/>
            <person name="Deng J."/>
            <person name="Forbes L."/>
            <person name="Fowler G."/>
            <person name="Francisco L."/>
            <person name="Fu Q."/>
            <person name="Gibbs R."/>
            <person name="Gross S."/>
            <person name="Gubbala S."/>
            <person name="Hale W."/>
            <person name="Hemphill L."/>
            <person name="Highlander S."/>
            <person name="Hirani K."/>
            <person name="Jackson L."/>
            <person name="Jakkamsetti A."/>
            <person name="Javaid M."/>
            <person name="Jayaseelan J.C."/>
            <person name="Jiang H."/>
            <person name="Joshi V."/>
            <person name="Korchina V."/>
            <person name="Kovar C."/>
            <person name="Lara F."/>
            <person name="Lee S."/>
            <person name="Liu Y."/>
            <person name="Mata R."/>
            <person name="Mathew T."/>
            <person name="Munidasa M."/>
            <person name="Muzny D."/>
            <person name="Nazareth L."/>
            <person name="Ngo R."/>
            <person name="Nguyen L."/>
            <person name="Nguyen N."/>
            <person name="Okwuonu G."/>
            <person name="Ongeri F."/>
            <person name="Palculict T."/>
            <person name="Patil S."/>
            <person name="Petrosino J."/>
            <person name="Pham C."/>
            <person name="Pham P."/>
            <person name="Pu L.-L."/>
            <person name="Qin X."/>
            <person name="Qu J."/>
            <person name="Reid J."/>
            <person name="Ross M."/>
            <person name="Ruth R."/>
            <person name="Saada N."/>
            <person name="San Lucas F."/>
            <person name="Santibanez J."/>
            <person name="Shang Y."/>
            <person name="Simmons D."/>
            <person name="Song X.-Z."/>
            <person name="Tang L.-Y."/>
            <person name="Thornton R."/>
            <person name="Warren J."/>
            <person name="Weissenberger G."/>
            <person name="Wilczek-Boney K."/>
            <person name="Worley K."/>
            <person name="Youmans B."/>
            <person name="Zhang J."/>
            <person name="Zhang L."/>
            <person name="Zhao Z."/>
            <person name="Zhou C."/>
            <person name="Zhu D."/>
            <person name="Zhu Y."/>
        </authorList>
    </citation>
    <scope>NUCLEOTIDE SEQUENCE [LARGE SCALE GENOMIC DNA]</scope>
    <source>
        <strain evidence="17 18">F0333</strain>
    </source>
</reference>
<evidence type="ECO:0000256" key="15">
    <source>
        <dbReference type="SAM" id="MobiDB-lite"/>
    </source>
</evidence>
<evidence type="ECO:0000256" key="1">
    <source>
        <dbReference type="ARBA" id="ARBA00004496"/>
    </source>
</evidence>
<dbReference type="InterPro" id="IPR001238">
    <property type="entry name" value="DNA-binding_RecF"/>
</dbReference>
<feature type="compositionally biased region" description="Basic and acidic residues" evidence="15">
    <location>
        <begin position="484"/>
        <end position="493"/>
    </location>
</feature>
<dbReference type="Proteomes" id="UP000013015">
    <property type="component" value="Unassembled WGS sequence"/>
</dbReference>
<dbReference type="STRING" id="888050.HMPREF9004_0912"/>
<dbReference type="NCBIfam" id="TIGR00611">
    <property type="entry name" value="recf"/>
    <property type="match status" value="1"/>
</dbReference>
<evidence type="ECO:0000256" key="7">
    <source>
        <dbReference type="ARBA" id="ARBA00022763"/>
    </source>
</evidence>
<dbReference type="GO" id="GO:0003697">
    <property type="term" value="F:single-stranded DNA binding"/>
    <property type="evidence" value="ECO:0007669"/>
    <property type="project" value="UniProtKB-UniRule"/>
</dbReference>
<dbReference type="EMBL" id="AQHZ01000015">
    <property type="protein sequence ID" value="ENO18343.1"/>
    <property type="molecule type" value="Genomic_DNA"/>
</dbReference>
<dbReference type="PROSITE" id="PS00618">
    <property type="entry name" value="RECF_2"/>
    <property type="match status" value="1"/>
</dbReference>
<evidence type="ECO:0000256" key="11">
    <source>
        <dbReference type="ARBA" id="ARBA00023236"/>
    </source>
</evidence>
<evidence type="ECO:0000256" key="8">
    <source>
        <dbReference type="ARBA" id="ARBA00022840"/>
    </source>
</evidence>
<dbReference type="GO" id="GO:0006302">
    <property type="term" value="P:double-strand break repair"/>
    <property type="evidence" value="ECO:0007669"/>
    <property type="project" value="TreeGrafter"/>
</dbReference>
<dbReference type="SUPFAM" id="SSF52540">
    <property type="entry name" value="P-loop containing nucleoside triphosphate hydrolases"/>
    <property type="match status" value="1"/>
</dbReference>
<comment type="function">
    <text evidence="12 13 14">The RecF protein is involved in DNA metabolism; it is required for DNA replication and normal SOS inducibility. RecF binds preferentially to single-stranded, linear DNA. It also seems to bind ATP.</text>
</comment>
<comment type="similarity">
    <text evidence="2 13 14">Belongs to the RecF family.</text>
</comment>
<dbReference type="Gene3D" id="1.20.1050.90">
    <property type="entry name" value="RecF/RecN/SMC, N-terminal domain"/>
    <property type="match status" value="1"/>
</dbReference>
<dbReference type="GO" id="GO:0009432">
    <property type="term" value="P:SOS response"/>
    <property type="evidence" value="ECO:0007669"/>
    <property type="project" value="UniProtKB-UniRule"/>
</dbReference>
<dbReference type="InterPro" id="IPR027417">
    <property type="entry name" value="P-loop_NTPase"/>
</dbReference>
<dbReference type="HOGENOM" id="CLU_040267_1_1_11"/>
<feature type="binding site" evidence="13">
    <location>
        <begin position="30"/>
        <end position="37"/>
    </location>
    <ligand>
        <name>ATP</name>
        <dbReference type="ChEBI" id="CHEBI:30616"/>
    </ligand>
</feature>
<evidence type="ECO:0000256" key="4">
    <source>
        <dbReference type="ARBA" id="ARBA00022490"/>
    </source>
</evidence>
<sequence>MRVSHLALDDFRSWKRVVLELPAGPLVFLGHNGQGKTNLVEAIAYLSTFSSHRVSAEGSLVRIPTHEEEPAPARAFVRVKTVRDEDREQVVELEIVRGKANRARINRANVRPREILGLVRTVVFAPEDLQLVRGDPSVRRAFLDEIAIQMHPLYAQIKADFDRVLRQRAAIMKHAQSQLRRGRTPDLSTIEVWDERFAELSAKVSATRFKVASLLSEPAARAYDDVADSHRHLELSFDASIDRTIGTNPDDPGSGDLGDVEAQQRRLLAAFDRMRDQEIERGVNLVGAHRDDLGLKLGRMPVKGFASHGESWSVALALRLGCFDLLRLDGQTPILILDDVFAELDSKRRAGLATRINAADQVIITAAVEADVPPELDSHVLKIHWDPRTGSQVLLEEPGAKESAEPGLVESEDPSGSEGFEPSVSEGVKPSVSDSAKPTTTVNVESATSDSHESGAAENESSGVCESVKPDVLGGVDPATGEDAESKGERRAEIPASASSPKDEAFVPEADTVAAS</sequence>
<evidence type="ECO:0000256" key="14">
    <source>
        <dbReference type="RuleBase" id="RU000578"/>
    </source>
</evidence>
<dbReference type="PANTHER" id="PTHR32182:SF0">
    <property type="entry name" value="DNA REPLICATION AND REPAIR PROTEIN RECF"/>
    <property type="match status" value="1"/>
</dbReference>
<comment type="subcellular location">
    <subcellularLocation>
        <location evidence="1 13 14">Cytoplasm</location>
    </subcellularLocation>
</comment>
<comment type="caution">
    <text evidence="17">The sequence shown here is derived from an EMBL/GenBank/DDBJ whole genome shotgun (WGS) entry which is preliminary data.</text>
</comment>
<keyword evidence="10 13" id="KW-0234">DNA repair</keyword>
<evidence type="ECO:0000256" key="5">
    <source>
        <dbReference type="ARBA" id="ARBA00022705"/>
    </source>
</evidence>
<keyword evidence="7 13" id="KW-0227">DNA damage</keyword>
<dbReference type="InterPro" id="IPR042174">
    <property type="entry name" value="RecF_2"/>
</dbReference>
<keyword evidence="4 13" id="KW-0963">Cytoplasm</keyword>
<keyword evidence="18" id="KW-1185">Reference proteome</keyword>
<dbReference type="PATRIC" id="fig|888050.3.peg.862"/>
<dbReference type="Pfam" id="PF02463">
    <property type="entry name" value="SMC_N"/>
    <property type="match status" value="1"/>
</dbReference>
<evidence type="ECO:0000256" key="10">
    <source>
        <dbReference type="ARBA" id="ARBA00023204"/>
    </source>
</evidence>
<dbReference type="GO" id="GO:0000731">
    <property type="term" value="P:DNA synthesis involved in DNA repair"/>
    <property type="evidence" value="ECO:0007669"/>
    <property type="project" value="TreeGrafter"/>
</dbReference>
<feature type="domain" description="RecF/RecN/SMC N-terminal" evidence="16">
    <location>
        <begin position="3"/>
        <end position="367"/>
    </location>
</feature>
<proteinExistence type="inferred from homology"/>
<keyword evidence="11 13" id="KW-0742">SOS response</keyword>
<gene>
    <name evidence="13 17" type="primary">recF</name>
    <name evidence="17" type="ORF">HMPREF9004_0912</name>
</gene>
<accession>N6XB00</accession>
<dbReference type="GO" id="GO:0005524">
    <property type="term" value="F:ATP binding"/>
    <property type="evidence" value="ECO:0007669"/>
    <property type="project" value="UniProtKB-UniRule"/>
</dbReference>
<keyword evidence="6 13" id="KW-0547">Nucleotide-binding</keyword>
<dbReference type="GO" id="GO:0005737">
    <property type="term" value="C:cytoplasm"/>
    <property type="evidence" value="ECO:0007669"/>
    <property type="project" value="UniProtKB-SubCell"/>
</dbReference>
<dbReference type="PROSITE" id="PS00617">
    <property type="entry name" value="RECF_1"/>
    <property type="match status" value="1"/>
</dbReference>
<keyword evidence="8 13" id="KW-0067">ATP-binding</keyword>
<protein>
    <recommendedName>
        <fullName evidence="3 13">DNA replication and repair protein RecF</fullName>
    </recommendedName>
</protein>
<organism evidence="17 18">
    <name type="scientific">Schaalia cardiffensis F0333</name>
    <dbReference type="NCBI Taxonomy" id="888050"/>
    <lineage>
        <taxon>Bacteria</taxon>
        <taxon>Bacillati</taxon>
        <taxon>Actinomycetota</taxon>
        <taxon>Actinomycetes</taxon>
        <taxon>Actinomycetales</taxon>
        <taxon>Actinomycetaceae</taxon>
        <taxon>Schaalia</taxon>
    </lineage>
</organism>
<keyword evidence="9 13" id="KW-0238">DNA-binding</keyword>
<dbReference type="GO" id="GO:0006260">
    <property type="term" value="P:DNA replication"/>
    <property type="evidence" value="ECO:0007669"/>
    <property type="project" value="UniProtKB-UniRule"/>
</dbReference>
<dbReference type="InterPro" id="IPR003395">
    <property type="entry name" value="RecF/RecN/SMC_N"/>
</dbReference>
<dbReference type="PANTHER" id="PTHR32182">
    <property type="entry name" value="DNA REPLICATION AND REPAIR PROTEIN RECF"/>
    <property type="match status" value="1"/>
</dbReference>
<feature type="compositionally biased region" description="Polar residues" evidence="15">
    <location>
        <begin position="432"/>
        <end position="449"/>
    </location>
</feature>
<evidence type="ECO:0000256" key="9">
    <source>
        <dbReference type="ARBA" id="ARBA00023125"/>
    </source>
</evidence>
<evidence type="ECO:0000256" key="6">
    <source>
        <dbReference type="ARBA" id="ARBA00022741"/>
    </source>
</evidence>
<keyword evidence="5 13" id="KW-0235">DNA replication</keyword>
<dbReference type="InterPro" id="IPR018078">
    <property type="entry name" value="DNA-binding_RecF_CS"/>
</dbReference>
<evidence type="ECO:0000256" key="2">
    <source>
        <dbReference type="ARBA" id="ARBA00008016"/>
    </source>
</evidence>
<dbReference type="AlphaFoldDB" id="N6XB00"/>
<dbReference type="Gene3D" id="3.40.50.300">
    <property type="entry name" value="P-loop containing nucleotide triphosphate hydrolases"/>
    <property type="match status" value="1"/>
</dbReference>
<evidence type="ECO:0000313" key="17">
    <source>
        <dbReference type="EMBL" id="ENO18343.1"/>
    </source>
</evidence>
<feature type="region of interest" description="Disordered" evidence="15">
    <location>
        <begin position="395"/>
        <end position="516"/>
    </location>
</feature>
<evidence type="ECO:0000259" key="16">
    <source>
        <dbReference type="Pfam" id="PF02463"/>
    </source>
</evidence>
<dbReference type="eggNOG" id="COG1195">
    <property type="taxonomic scope" value="Bacteria"/>
</dbReference>
<dbReference type="OrthoDB" id="9803889at2"/>
<name>N6XB00_9ACTO</name>